<proteinExistence type="predicted"/>
<organism evidence="2 3">
    <name type="scientific">Fibrivirga algicola</name>
    <dbReference type="NCBI Taxonomy" id="2950420"/>
    <lineage>
        <taxon>Bacteria</taxon>
        <taxon>Pseudomonadati</taxon>
        <taxon>Bacteroidota</taxon>
        <taxon>Cytophagia</taxon>
        <taxon>Cytophagales</taxon>
        <taxon>Spirosomataceae</taxon>
        <taxon>Fibrivirga</taxon>
    </lineage>
</organism>
<evidence type="ECO:0000313" key="2">
    <source>
        <dbReference type="EMBL" id="NID12062.1"/>
    </source>
</evidence>
<evidence type="ECO:0000256" key="1">
    <source>
        <dbReference type="SAM" id="Phobius"/>
    </source>
</evidence>
<dbReference type="EMBL" id="WAEL01000006">
    <property type="protein sequence ID" value="NID12062.1"/>
    <property type="molecule type" value="Genomic_DNA"/>
</dbReference>
<keyword evidence="3" id="KW-1185">Reference proteome</keyword>
<dbReference type="Proteomes" id="UP000606008">
    <property type="component" value="Unassembled WGS sequence"/>
</dbReference>
<reference evidence="3" key="2">
    <citation type="submission" date="2023-07" db="EMBL/GenBank/DDBJ databases">
        <authorList>
            <person name="Jung D.-H."/>
        </authorList>
    </citation>
    <scope>NUCLEOTIDE SEQUENCE [LARGE SCALE GENOMIC DNA]</scope>
    <source>
        <strain evidence="3">JA-25</strain>
    </source>
</reference>
<feature type="transmembrane region" description="Helical" evidence="1">
    <location>
        <begin position="167"/>
        <end position="185"/>
    </location>
</feature>
<sequence>MLTPAQLTLIDKHLRSDNWLLNNDLIAELTDHYVDAISDKLIQGIPFNLALLDVHRSFGGRKGLLNMEENYQQTQAQTNSRVYRNSVKKAFQLPGLGYTLLVWAVCYGLVRTFPFKWVSEHIYHLSDVVFLGMMCVFVGIFIYAFVLHFRQLRAGTLSLHSWAAPTYTMVQSTAFVGYLCVFLPVRHFAETHPASCALVMTLVVIHEWAGMNMLAFVYRKRLAV</sequence>
<dbReference type="RefSeq" id="WP_166692922.1">
    <property type="nucleotide sequence ID" value="NZ_WAEL01000006.1"/>
</dbReference>
<name>A0ABX0QMF7_9BACT</name>
<keyword evidence="1" id="KW-0472">Membrane</keyword>
<gene>
    <name evidence="2" type="ORF">F7231_17955</name>
</gene>
<feature type="transmembrane region" description="Helical" evidence="1">
    <location>
        <begin position="90"/>
        <end position="110"/>
    </location>
</feature>
<feature type="transmembrane region" description="Helical" evidence="1">
    <location>
        <begin position="122"/>
        <end position="146"/>
    </location>
</feature>
<accession>A0ABX0QMF7</accession>
<reference evidence="3" key="1">
    <citation type="submission" date="2019-09" db="EMBL/GenBank/DDBJ databases">
        <authorList>
            <person name="Jung D.-H."/>
        </authorList>
    </citation>
    <scope>NUCLEOTIDE SEQUENCE [LARGE SCALE GENOMIC DNA]</scope>
    <source>
        <strain evidence="3">JA-25</strain>
    </source>
</reference>
<evidence type="ECO:0000313" key="3">
    <source>
        <dbReference type="Proteomes" id="UP000606008"/>
    </source>
</evidence>
<keyword evidence="1" id="KW-0812">Transmembrane</keyword>
<protein>
    <submittedName>
        <fullName evidence="2">Uncharacterized protein</fullName>
    </submittedName>
</protein>
<feature type="transmembrane region" description="Helical" evidence="1">
    <location>
        <begin position="197"/>
        <end position="218"/>
    </location>
</feature>
<comment type="caution">
    <text evidence="2">The sequence shown here is derived from an EMBL/GenBank/DDBJ whole genome shotgun (WGS) entry which is preliminary data.</text>
</comment>
<keyword evidence="1" id="KW-1133">Transmembrane helix</keyword>